<evidence type="ECO:0000256" key="1">
    <source>
        <dbReference type="SAM" id="MobiDB-lite"/>
    </source>
</evidence>
<dbReference type="EMBL" id="JAWCUI010000012">
    <property type="protein sequence ID" value="KAL1899497.1"/>
    <property type="molecule type" value="Genomic_DNA"/>
</dbReference>
<comment type="caution">
    <text evidence="2">The sequence shown here is derived from an EMBL/GenBank/DDBJ whole genome shotgun (WGS) entry which is preliminary data.</text>
</comment>
<name>A0ABR3ZGR8_9PEZI</name>
<feature type="compositionally biased region" description="Gly residues" evidence="1">
    <location>
        <begin position="30"/>
        <end position="41"/>
    </location>
</feature>
<feature type="region of interest" description="Disordered" evidence="1">
    <location>
        <begin position="105"/>
        <end position="126"/>
    </location>
</feature>
<gene>
    <name evidence="2" type="ORF">Sste5346_002896</name>
</gene>
<sequence length="692" mass="75424">MVVRERTPDGRRMSRSMADATAATTSSAAGGSGSGNGGAGGIRLRRGSTSFDEHRNSFSSMASLNATNNMYDRVNLGGAGSTGSPSAAFRRRSSNFSDYSQDARDLLNPKPLAGSNESSRHHEPTSSYDSLPLAFALLPAVGGLLFQGGDSFVTDLMLLGLGGIFLHWSVTQPWAWYHSSQQIREEHKANAAEFAVQIDSDSEDDDDIQSRPQSPAPLEDLQEEEEAAESTSNDNEAGDGTTAPNSRGKAAKRPTPDERVAAFNKKQREKRKEDRKAFQVRQDAALKELFRHEVLALLSCFVAPIIGAYLLHALRYQLTRPSEGLVSNFNLAVFILAAEVRPLRHFLQLVQARTLHLQRIVHANPYREEEERYRERREQEEHEQNQQLADLMHRFESLEQQTAAAVAAATAASTAVVSSSSKSTPKPHNSTTSYFPSPTSPPSPPSPANGFTSTPDDRRRNSASSQAMHRSPSDVKRDREQLMRDVRAQMQPELDTLARALRRTHKQQTLLEGQVVAKFRTTDQRLTDAMSLASAAAGSGRTLFRSRRLSSASASSPLSPSSLAETVWTTILWASEAILELLLFVPRHAMKAAAAIVTLPVWAMQRTLDMVGLGDSSGGGNNSPSGVGESQLREGKKGHSGTSPLSSSTSLVDGSFRLSKNAGADTKVVRDMDYEYTAIPTSKSRQNRFGLT</sequence>
<feature type="region of interest" description="Disordered" evidence="1">
    <location>
        <begin position="1"/>
        <end position="55"/>
    </location>
</feature>
<dbReference type="PANTHER" id="PTHR42032:SF1">
    <property type="entry name" value="YALI0E30679P"/>
    <property type="match status" value="1"/>
</dbReference>
<reference evidence="2 3" key="1">
    <citation type="journal article" date="2024" name="IMA Fungus">
        <title>IMA Genome - F19 : A genome assembly and annotation guide to empower mycologists, including annotated draft genome sequences of Ceratocystis pirilliformis, Diaporthe australafricana, Fusarium ophioides, Paecilomyces lecythidis, and Sporothrix stenoceras.</title>
        <authorList>
            <person name="Aylward J."/>
            <person name="Wilson A.M."/>
            <person name="Visagie C.M."/>
            <person name="Spraker J."/>
            <person name="Barnes I."/>
            <person name="Buitendag C."/>
            <person name="Ceriani C."/>
            <person name="Del Mar Angel L."/>
            <person name="du Plessis D."/>
            <person name="Fuchs T."/>
            <person name="Gasser K."/>
            <person name="Kramer D."/>
            <person name="Li W."/>
            <person name="Munsamy K."/>
            <person name="Piso A."/>
            <person name="Price J.L."/>
            <person name="Sonnekus B."/>
            <person name="Thomas C."/>
            <person name="van der Nest A."/>
            <person name="van Dijk A."/>
            <person name="van Heerden A."/>
            <person name="van Vuuren N."/>
            <person name="Yilmaz N."/>
            <person name="Duong T.A."/>
            <person name="van der Merwe N.A."/>
            <person name="Wingfield M.J."/>
            <person name="Wingfield B.D."/>
        </authorList>
    </citation>
    <scope>NUCLEOTIDE SEQUENCE [LARGE SCALE GENOMIC DNA]</scope>
    <source>
        <strain evidence="2 3">CMW 5346</strain>
    </source>
</reference>
<evidence type="ECO:0000313" key="3">
    <source>
        <dbReference type="Proteomes" id="UP001583186"/>
    </source>
</evidence>
<feature type="compositionally biased region" description="Basic and acidic residues" evidence="1">
    <location>
        <begin position="367"/>
        <end position="384"/>
    </location>
</feature>
<feature type="compositionally biased region" description="Basic and acidic residues" evidence="1">
    <location>
        <begin position="1"/>
        <end position="12"/>
    </location>
</feature>
<keyword evidence="3" id="KW-1185">Reference proteome</keyword>
<organism evidence="2 3">
    <name type="scientific">Sporothrix stenoceras</name>
    <dbReference type="NCBI Taxonomy" id="5173"/>
    <lineage>
        <taxon>Eukaryota</taxon>
        <taxon>Fungi</taxon>
        <taxon>Dikarya</taxon>
        <taxon>Ascomycota</taxon>
        <taxon>Pezizomycotina</taxon>
        <taxon>Sordariomycetes</taxon>
        <taxon>Sordariomycetidae</taxon>
        <taxon>Ophiostomatales</taxon>
        <taxon>Ophiostomataceae</taxon>
        <taxon>Sporothrix</taxon>
    </lineage>
</organism>
<dbReference type="Proteomes" id="UP001583186">
    <property type="component" value="Unassembled WGS sequence"/>
</dbReference>
<feature type="compositionally biased region" description="Low complexity" evidence="1">
    <location>
        <begin position="640"/>
        <end position="652"/>
    </location>
</feature>
<feature type="region of interest" description="Disordered" evidence="1">
    <location>
        <begin position="416"/>
        <end position="478"/>
    </location>
</feature>
<accession>A0ABR3ZGR8</accession>
<feature type="region of interest" description="Disordered" evidence="1">
    <location>
        <begin position="200"/>
        <end position="276"/>
    </location>
</feature>
<feature type="region of interest" description="Disordered" evidence="1">
    <location>
        <begin position="367"/>
        <end position="386"/>
    </location>
</feature>
<feature type="compositionally biased region" description="Pro residues" evidence="1">
    <location>
        <begin position="438"/>
        <end position="447"/>
    </location>
</feature>
<feature type="region of interest" description="Disordered" evidence="1">
    <location>
        <begin position="614"/>
        <end position="652"/>
    </location>
</feature>
<dbReference type="PANTHER" id="PTHR42032">
    <property type="entry name" value="YALI0E30679P"/>
    <property type="match status" value="1"/>
</dbReference>
<evidence type="ECO:0000313" key="2">
    <source>
        <dbReference type="EMBL" id="KAL1899497.1"/>
    </source>
</evidence>
<feature type="compositionally biased region" description="Low complexity" evidence="1">
    <location>
        <begin position="15"/>
        <end position="29"/>
    </location>
</feature>
<protein>
    <submittedName>
        <fullName evidence="2">Uncharacterized protein</fullName>
    </submittedName>
</protein>
<proteinExistence type="predicted"/>